<dbReference type="STRING" id="1081104.A0A167TPH8"/>
<dbReference type="PANTHER" id="PTHR34815">
    <property type="entry name" value="LYSINE ACETYLTRANSFERASE"/>
    <property type="match status" value="1"/>
</dbReference>
<dbReference type="InterPro" id="IPR016181">
    <property type="entry name" value="Acyl_CoA_acyltransferase"/>
</dbReference>
<proteinExistence type="predicted"/>
<gene>
    <name evidence="2" type="ORF">ISF_05851</name>
</gene>
<keyword evidence="2" id="KW-0808">Transferase</keyword>
<dbReference type="GO" id="GO:0016746">
    <property type="term" value="F:acyltransferase activity"/>
    <property type="evidence" value="ECO:0007669"/>
    <property type="project" value="UniProtKB-KW"/>
</dbReference>
<dbReference type="Proteomes" id="UP000076744">
    <property type="component" value="Unassembled WGS sequence"/>
</dbReference>
<dbReference type="AlphaFoldDB" id="A0A167TPH8"/>
<comment type="caution">
    <text evidence="2">The sequence shown here is derived from an EMBL/GenBank/DDBJ whole genome shotgun (WGS) entry which is preliminary data.</text>
</comment>
<name>A0A167TPH8_CORFA</name>
<reference evidence="2 3" key="1">
    <citation type="journal article" date="2016" name="Genome Biol. Evol.">
        <title>Divergent and convergent evolution of fungal pathogenicity.</title>
        <authorList>
            <person name="Shang Y."/>
            <person name="Xiao G."/>
            <person name="Zheng P."/>
            <person name="Cen K."/>
            <person name="Zhan S."/>
            <person name="Wang C."/>
        </authorList>
    </citation>
    <scope>NUCLEOTIDE SEQUENCE [LARGE SCALE GENOMIC DNA]</scope>
    <source>
        <strain evidence="2 3">ARSEF 2679</strain>
    </source>
</reference>
<protein>
    <submittedName>
        <fullName evidence="2">Acyl-CoA N-acyltransferase</fullName>
    </submittedName>
</protein>
<evidence type="ECO:0000313" key="2">
    <source>
        <dbReference type="EMBL" id="OAA60812.1"/>
    </source>
</evidence>
<dbReference type="SUPFAM" id="SSF55729">
    <property type="entry name" value="Acyl-CoA N-acyltransferases (Nat)"/>
    <property type="match status" value="1"/>
</dbReference>
<evidence type="ECO:0000313" key="3">
    <source>
        <dbReference type="Proteomes" id="UP000076744"/>
    </source>
</evidence>
<dbReference type="Gene3D" id="3.40.630.30">
    <property type="match status" value="1"/>
</dbReference>
<organism evidence="2 3">
    <name type="scientific">Cordyceps fumosorosea (strain ARSEF 2679)</name>
    <name type="common">Isaria fumosorosea</name>
    <dbReference type="NCBI Taxonomy" id="1081104"/>
    <lineage>
        <taxon>Eukaryota</taxon>
        <taxon>Fungi</taxon>
        <taxon>Dikarya</taxon>
        <taxon>Ascomycota</taxon>
        <taxon>Pezizomycotina</taxon>
        <taxon>Sordariomycetes</taxon>
        <taxon>Hypocreomycetidae</taxon>
        <taxon>Hypocreales</taxon>
        <taxon>Cordycipitaceae</taxon>
        <taxon>Cordyceps</taxon>
    </lineage>
</organism>
<dbReference type="InterPro" id="IPR055100">
    <property type="entry name" value="GNAT_LYC1-like"/>
</dbReference>
<sequence length="383" mass="41412">MTSPLPDANDPSVVLAVASPDEQREACRATHPSWGPGLSLQQYLDREMDLLTTALARDGGLTPWILTDSSDSSAPRRILASCDTIRKRAVVARPDGTLTDVTAYGVASVFTAPPCRSRGYAGRMMALLGEELARRDPAAAFSVLWSDIGPTFYAKHQWVPIGNSHLELPVAASPPRSTPAGITELGDAHLPELAARDEQLLRAELSKPGSSAKTRVAVLPDISTLKWHCRREAHMLRGHLGRDPDVHGALYTPPGDGGAARRVWGLWVRSRYGGGEGEPVVTILHFLRLVVEDGAATRDEELAVALEGIMAVARREAADADCRSVALWNPPARVLAAFRGQRLAPLGGEVVERDTDSLASLRWFGQGSVDDIEWVANEKFAWC</sequence>
<dbReference type="RefSeq" id="XP_018703483.1">
    <property type="nucleotide sequence ID" value="XM_018849456.1"/>
</dbReference>
<dbReference type="EMBL" id="AZHB01000014">
    <property type="protein sequence ID" value="OAA60812.1"/>
    <property type="molecule type" value="Genomic_DNA"/>
</dbReference>
<dbReference type="GeneID" id="30022143"/>
<keyword evidence="3" id="KW-1185">Reference proteome</keyword>
<feature type="domain" description="LYC1 C-terminal" evidence="1">
    <location>
        <begin position="165"/>
        <end position="383"/>
    </location>
</feature>
<keyword evidence="2" id="KW-0012">Acyltransferase</keyword>
<evidence type="ECO:0000259" key="1">
    <source>
        <dbReference type="Pfam" id="PF22998"/>
    </source>
</evidence>
<dbReference type="InterPro" id="IPR053013">
    <property type="entry name" value="LAT"/>
</dbReference>
<accession>A0A167TPH8</accession>
<dbReference type="Pfam" id="PF22998">
    <property type="entry name" value="GNAT_LYC1-like"/>
    <property type="match status" value="1"/>
</dbReference>
<dbReference type="OrthoDB" id="2020070at2759"/>
<dbReference type="PANTHER" id="PTHR34815:SF4">
    <property type="entry name" value="N-ACETYLTRANSFERASE DOMAIN-CONTAINING PROTEIN"/>
    <property type="match status" value="1"/>
</dbReference>